<feature type="coiled-coil region" evidence="1">
    <location>
        <begin position="71"/>
        <end position="115"/>
    </location>
</feature>
<proteinExistence type="predicted"/>
<accession>A0A3A9JZ17</accession>
<protein>
    <submittedName>
        <fullName evidence="2">Uncharacterized protein</fullName>
    </submittedName>
</protein>
<dbReference type="AlphaFoldDB" id="A0A3A9JZ17"/>
<reference evidence="2 3" key="1">
    <citation type="submission" date="2017-10" db="EMBL/GenBank/DDBJ databases">
        <title>Bacillus sp. nov., a halophilic bacterium isolated from a Keqin Lake.</title>
        <authorList>
            <person name="Wang H."/>
        </authorList>
    </citation>
    <scope>NUCLEOTIDE SEQUENCE [LARGE SCALE GENOMIC DNA]</scope>
    <source>
        <strain evidence="2 3">KCTC 13187</strain>
    </source>
</reference>
<evidence type="ECO:0000256" key="1">
    <source>
        <dbReference type="SAM" id="Coils"/>
    </source>
</evidence>
<dbReference type="OrthoDB" id="2803442at2"/>
<name>A0A3A9JZ17_9BACI</name>
<comment type="caution">
    <text evidence="2">The sequence shown here is derived from an EMBL/GenBank/DDBJ whole genome shotgun (WGS) entry which is preliminary data.</text>
</comment>
<evidence type="ECO:0000313" key="2">
    <source>
        <dbReference type="EMBL" id="RKL66144.1"/>
    </source>
</evidence>
<dbReference type="RefSeq" id="WP_110936976.1">
    <property type="nucleotide sequence ID" value="NZ_KZ614146.1"/>
</dbReference>
<dbReference type="Proteomes" id="UP000281498">
    <property type="component" value="Unassembled WGS sequence"/>
</dbReference>
<evidence type="ECO:0000313" key="3">
    <source>
        <dbReference type="Proteomes" id="UP000281498"/>
    </source>
</evidence>
<keyword evidence="3" id="KW-1185">Reference proteome</keyword>
<keyword evidence="1" id="KW-0175">Coiled coil</keyword>
<dbReference type="EMBL" id="PDOE01000008">
    <property type="protein sequence ID" value="RKL66144.1"/>
    <property type="molecule type" value="Genomic_DNA"/>
</dbReference>
<sequence length="289" mass="33396">MPVLPPSFIGKKVYVDGGQRYFILKYQEPSGTRKFHALLFDHETPVIFAVLDYQGKFLDSFYLSNKTTVESDEASEKYKQISDRKKQLKMTQDDLKDALKSNENAKKKNIKIKKQLVDEHLEDIKNGWSSRLIALQIAEGISDQSLIMVTLDSAIDKANGMKAFHHLLNHRIDQLIPNLAKHVKDSPELIEEVPAYYLSYDQAKIVEQFLNDSTKYVDIENYKAIESILQQAQKIDHVHYSTVLRSVLVKLFKRVKAETEDTKKDWLNKTVHDQSLRTMIVQLLKKQTS</sequence>
<gene>
    <name evidence="2" type="ORF">CR203_16430</name>
</gene>
<organism evidence="2 3">
    <name type="scientific">Salipaludibacillus neizhouensis</name>
    <dbReference type="NCBI Taxonomy" id="885475"/>
    <lineage>
        <taxon>Bacteria</taxon>
        <taxon>Bacillati</taxon>
        <taxon>Bacillota</taxon>
        <taxon>Bacilli</taxon>
        <taxon>Bacillales</taxon>
        <taxon>Bacillaceae</taxon>
    </lineage>
</organism>